<feature type="domain" description="LIM zinc-binding" evidence="13">
    <location>
        <begin position="4"/>
        <end position="65"/>
    </location>
</feature>
<keyword evidence="7 9" id="KW-0371">Homeobox</keyword>
<accession>A0A9Q1J9N9</accession>
<dbReference type="CDD" id="cd00086">
    <property type="entry name" value="homeodomain"/>
    <property type="match status" value="1"/>
</dbReference>
<dbReference type="FunFam" id="1.10.10.60:FF:000041">
    <property type="entry name" value="insulin gene enhancer protein ISL-1"/>
    <property type="match status" value="1"/>
</dbReference>
<comment type="caution">
    <text evidence="15">The sequence shown here is derived from an EMBL/GenBank/DDBJ whole genome shotgun (WGS) entry which is preliminary data.</text>
</comment>
<evidence type="ECO:0000256" key="3">
    <source>
        <dbReference type="ARBA" id="ARBA00022737"/>
    </source>
</evidence>
<name>A0A9Q1J9N9_SYNKA</name>
<keyword evidence="2 10" id="KW-0479">Metal-binding</keyword>
<dbReference type="OrthoDB" id="6159439at2759"/>
<dbReference type="PANTHER" id="PTHR24204">
    <property type="entry name" value="INSULIN GENE ENHANCER PROTEIN"/>
    <property type="match status" value="1"/>
</dbReference>
<keyword evidence="3" id="KW-0677">Repeat</keyword>
<dbReference type="GO" id="GO:0048665">
    <property type="term" value="P:neuron fate specification"/>
    <property type="evidence" value="ECO:0007669"/>
    <property type="project" value="InterPro"/>
</dbReference>
<keyword evidence="8 9" id="KW-0539">Nucleus</keyword>
<evidence type="ECO:0000256" key="4">
    <source>
        <dbReference type="ARBA" id="ARBA00022833"/>
    </source>
</evidence>
<evidence type="ECO:0000256" key="1">
    <source>
        <dbReference type="ARBA" id="ARBA00004123"/>
    </source>
</evidence>
<dbReference type="EMBL" id="JAINUF010000002">
    <property type="protein sequence ID" value="KAJ8374430.1"/>
    <property type="molecule type" value="Genomic_DNA"/>
</dbReference>
<protein>
    <submittedName>
        <fullName evidence="15">Uncharacterized protein</fullName>
    </submittedName>
</protein>
<dbReference type="Gene3D" id="2.10.110.10">
    <property type="entry name" value="Cysteine Rich Protein"/>
    <property type="match status" value="1"/>
</dbReference>
<evidence type="ECO:0000256" key="2">
    <source>
        <dbReference type="ARBA" id="ARBA00022723"/>
    </source>
</evidence>
<evidence type="ECO:0000256" key="9">
    <source>
        <dbReference type="PROSITE-ProRule" id="PRU00108"/>
    </source>
</evidence>
<dbReference type="SMART" id="SM00389">
    <property type="entry name" value="HOX"/>
    <property type="match status" value="1"/>
</dbReference>
<dbReference type="GO" id="GO:0000987">
    <property type="term" value="F:cis-regulatory region sequence-specific DNA binding"/>
    <property type="evidence" value="ECO:0007669"/>
    <property type="project" value="TreeGrafter"/>
</dbReference>
<keyword evidence="5 10" id="KW-0440">LIM domain</keyword>
<dbReference type="InterPro" id="IPR001781">
    <property type="entry name" value="Znf_LIM"/>
</dbReference>
<feature type="domain" description="Homeobox" evidence="14">
    <location>
        <begin position="98"/>
        <end position="158"/>
    </location>
</feature>
<dbReference type="PROSITE" id="PS50071">
    <property type="entry name" value="HOMEOBOX_2"/>
    <property type="match status" value="1"/>
</dbReference>
<dbReference type="SUPFAM" id="SSF46689">
    <property type="entry name" value="Homeodomain-like"/>
    <property type="match status" value="1"/>
</dbReference>
<gene>
    <name evidence="15" type="ORF">SKAU_G00050100</name>
</gene>
<dbReference type="Pfam" id="PF00412">
    <property type="entry name" value="LIM"/>
    <property type="match status" value="1"/>
</dbReference>
<evidence type="ECO:0000259" key="13">
    <source>
        <dbReference type="PROSITE" id="PS50023"/>
    </source>
</evidence>
<dbReference type="Proteomes" id="UP001152622">
    <property type="component" value="Chromosome 2"/>
</dbReference>
<evidence type="ECO:0000313" key="16">
    <source>
        <dbReference type="Proteomes" id="UP001152622"/>
    </source>
</evidence>
<proteinExistence type="predicted"/>
<organism evidence="15 16">
    <name type="scientific">Synaphobranchus kaupii</name>
    <name type="common">Kaup's arrowtooth eel</name>
    <dbReference type="NCBI Taxonomy" id="118154"/>
    <lineage>
        <taxon>Eukaryota</taxon>
        <taxon>Metazoa</taxon>
        <taxon>Chordata</taxon>
        <taxon>Craniata</taxon>
        <taxon>Vertebrata</taxon>
        <taxon>Euteleostomi</taxon>
        <taxon>Actinopterygii</taxon>
        <taxon>Neopterygii</taxon>
        <taxon>Teleostei</taxon>
        <taxon>Anguilliformes</taxon>
        <taxon>Synaphobranchidae</taxon>
        <taxon>Synaphobranchus</taxon>
    </lineage>
</organism>
<dbReference type="GO" id="GO:0000981">
    <property type="term" value="F:DNA-binding transcription factor activity, RNA polymerase II-specific"/>
    <property type="evidence" value="ECO:0007669"/>
    <property type="project" value="InterPro"/>
</dbReference>
<sequence length="418" mass="45495">MFAVKCEGCKEALLPSDLILKAGGYIYHPNCLCCSLCNRLLMPGDHFTLGSQGLCCQAEHRMQEPQICAGEKHVRWKQGPVSRDRGRGAHWDRARGRVGGVRVRTVLSDGQLRALRSCYSQTPRPDARVKLRLGQLTGLSPRVIRVWFQNKRCKDKRSTLRTRNAGDLSSMALLYATARPMVVVPPEQLDLALQACGGEAWCVPAGREEDEFSADNTAVYTELRGVLRARTGPALKAHCSAPLSVCGTRDPRLFSHHIPWEPTSASVNKQARVAPQSGPFSSSTGACRTALPPAERRTDVRSDRRPNNFGEAPAKLNSSEHKDAEYAEPGAEGQRTDLPPGTEAAGEHRLMLSRLSALGGKSKHAGVDSLICSGPAPRWRAGPGRLVVLTLADSLNVGIRDSRGEQQVRDFIDDAANA</sequence>
<evidence type="ECO:0000256" key="5">
    <source>
        <dbReference type="ARBA" id="ARBA00023038"/>
    </source>
</evidence>
<reference evidence="15" key="1">
    <citation type="journal article" date="2023" name="Science">
        <title>Genome structures resolve the early diversification of teleost fishes.</title>
        <authorList>
            <person name="Parey E."/>
            <person name="Louis A."/>
            <person name="Montfort J."/>
            <person name="Bouchez O."/>
            <person name="Roques C."/>
            <person name="Iampietro C."/>
            <person name="Lluch J."/>
            <person name="Castinel A."/>
            <person name="Donnadieu C."/>
            <person name="Desvignes T."/>
            <person name="Floi Bucao C."/>
            <person name="Jouanno E."/>
            <person name="Wen M."/>
            <person name="Mejri S."/>
            <person name="Dirks R."/>
            <person name="Jansen H."/>
            <person name="Henkel C."/>
            <person name="Chen W.J."/>
            <person name="Zahm M."/>
            <person name="Cabau C."/>
            <person name="Klopp C."/>
            <person name="Thompson A.W."/>
            <person name="Robinson-Rechavi M."/>
            <person name="Braasch I."/>
            <person name="Lecointre G."/>
            <person name="Bobe J."/>
            <person name="Postlethwait J.H."/>
            <person name="Berthelot C."/>
            <person name="Roest Crollius H."/>
            <person name="Guiguen Y."/>
        </authorList>
    </citation>
    <scope>NUCLEOTIDE SEQUENCE</scope>
    <source>
        <strain evidence="15">WJC10195</strain>
    </source>
</reference>
<feature type="region of interest" description="Disordered" evidence="12">
    <location>
        <begin position="270"/>
        <end position="343"/>
    </location>
</feature>
<feature type="DNA-binding region" description="Homeobox" evidence="9">
    <location>
        <begin position="100"/>
        <end position="159"/>
    </location>
</feature>
<dbReference type="SMART" id="SM00132">
    <property type="entry name" value="LIM"/>
    <property type="match status" value="1"/>
</dbReference>
<evidence type="ECO:0000256" key="12">
    <source>
        <dbReference type="SAM" id="MobiDB-lite"/>
    </source>
</evidence>
<evidence type="ECO:0000313" key="15">
    <source>
        <dbReference type="EMBL" id="KAJ8374430.1"/>
    </source>
</evidence>
<dbReference type="GO" id="GO:0005634">
    <property type="term" value="C:nucleus"/>
    <property type="evidence" value="ECO:0007669"/>
    <property type="project" value="UniProtKB-SubCell"/>
</dbReference>
<evidence type="ECO:0000256" key="7">
    <source>
        <dbReference type="ARBA" id="ARBA00023155"/>
    </source>
</evidence>
<keyword evidence="16" id="KW-1185">Reference proteome</keyword>
<evidence type="ECO:0000259" key="14">
    <source>
        <dbReference type="PROSITE" id="PS50071"/>
    </source>
</evidence>
<dbReference type="GO" id="GO:0045944">
    <property type="term" value="P:positive regulation of transcription by RNA polymerase II"/>
    <property type="evidence" value="ECO:0007669"/>
    <property type="project" value="InterPro"/>
</dbReference>
<dbReference type="Pfam" id="PF00046">
    <property type="entry name" value="Homeodomain"/>
    <property type="match status" value="1"/>
</dbReference>
<dbReference type="PROSITE" id="PS50023">
    <property type="entry name" value="LIM_DOMAIN_2"/>
    <property type="match status" value="1"/>
</dbReference>
<evidence type="ECO:0000256" key="6">
    <source>
        <dbReference type="ARBA" id="ARBA00023125"/>
    </source>
</evidence>
<comment type="subcellular location">
    <subcellularLocation>
        <location evidence="1 9 11">Nucleus</location>
    </subcellularLocation>
</comment>
<dbReference type="InterPro" id="IPR001356">
    <property type="entry name" value="HD"/>
</dbReference>
<feature type="compositionally biased region" description="Basic and acidic residues" evidence="12">
    <location>
        <begin position="294"/>
        <end position="306"/>
    </location>
</feature>
<dbReference type="GO" id="GO:0046872">
    <property type="term" value="F:metal ion binding"/>
    <property type="evidence" value="ECO:0007669"/>
    <property type="project" value="UniProtKB-KW"/>
</dbReference>
<evidence type="ECO:0000256" key="8">
    <source>
        <dbReference type="ARBA" id="ARBA00023242"/>
    </source>
</evidence>
<evidence type="ECO:0000256" key="10">
    <source>
        <dbReference type="PROSITE-ProRule" id="PRU00125"/>
    </source>
</evidence>
<keyword evidence="6 9" id="KW-0238">DNA-binding</keyword>
<dbReference type="SUPFAM" id="SSF57716">
    <property type="entry name" value="Glucocorticoid receptor-like (DNA-binding domain)"/>
    <property type="match status" value="1"/>
</dbReference>
<evidence type="ECO:0000256" key="11">
    <source>
        <dbReference type="RuleBase" id="RU000682"/>
    </source>
</evidence>
<dbReference type="GO" id="GO:0007409">
    <property type="term" value="P:axonogenesis"/>
    <property type="evidence" value="ECO:0007669"/>
    <property type="project" value="TreeGrafter"/>
</dbReference>
<dbReference type="PROSITE" id="PS00478">
    <property type="entry name" value="LIM_DOMAIN_1"/>
    <property type="match status" value="1"/>
</dbReference>
<dbReference type="AlphaFoldDB" id="A0A9Q1J9N9"/>
<keyword evidence="4 10" id="KW-0862">Zinc</keyword>
<dbReference type="PANTHER" id="PTHR24204:SF7">
    <property type="entry name" value="LIM ZINC-BINDING DOMAIN-CONTAINING PROTEIN"/>
    <property type="match status" value="1"/>
</dbReference>
<dbReference type="InterPro" id="IPR047169">
    <property type="entry name" value="ISL1/2-like"/>
</dbReference>
<dbReference type="InterPro" id="IPR009057">
    <property type="entry name" value="Homeodomain-like_sf"/>
</dbReference>
<dbReference type="Gene3D" id="1.10.10.60">
    <property type="entry name" value="Homeodomain-like"/>
    <property type="match status" value="1"/>
</dbReference>